<dbReference type="CDD" id="cd16917">
    <property type="entry name" value="HATPase_UhpB-NarQ-NarX-like"/>
    <property type="match status" value="1"/>
</dbReference>
<evidence type="ECO:0000259" key="7">
    <source>
        <dbReference type="Pfam" id="PF07730"/>
    </source>
</evidence>
<evidence type="ECO:0000259" key="6">
    <source>
        <dbReference type="Pfam" id="PF02518"/>
    </source>
</evidence>
<dbReference type="Pfam" id="PF13181">
    <property type="entry name" value="TPR_8"/>
    <property type="match status" value="1"/>
</dbReference>
<dbReference type="InterPro" id="IPR019734">
    <property type="entry name" value="TPR_rpt"/>
</dbReference>
<feature type="signal peptide" evidence="5">
    <location>
        <begin position="1"/>
        <end position="23"/>
    </location>
</feature>
<dbReference type="Pfam" id="PF02518">
    <property type="entry name" value="HATPase_c"/>
    <property type="match status" value="1"/>
</dbReference>
<comment type="caution">
    <text evidence="8">The sequence shown here is derived from an EMBL/GenBank/DDBJ whole genome shotgun (WGS) entry which is preliminary data.</text>
</comment>
<keyword evidence="4" id="KW-1133">Transmembrane helix</keyword>
<evidence type="ECO:0000256" key="4">
    <source>
        <dbReference type="SAM" id="Phobius"/>
    </source>
</evidence>
<dbReference type="Pfam" id="PF07730">
    <property type="entry name" value="HisKA_3"/>
    <property type="match status" value="1"/>
</dbReference>
<dbReference type="AlphaFoldDB" id="A0A926XW03"/>
<dbReference type="GO" id="GO:0000155">
    <property type="term" value="F:phosphorelay sensor kinase activity"/>
    <property type="evidence" value="ECO:0007669"/>
    <property type="project" value="InterPro"/>
</dbReference>
<dbReference type="GO" id="GO:0016020">
    <property type="term" value="C:membrane"/>
    <property type="evidence" value="ECO:0007669"/>
    <property type="project" value="InterPro"/>
</dbReference>
<dbReference type="RefSeq" id="WP_190886663.1">
    <property type="nucleotide sequence ID" value="NZ_JACWZY010000006.1"/>
</dbReference>
<dbReference type="InterPro" id="IPR011990">
    <property type="entry name" value="TPR-like_helical_dom_sf"/>
</dbReference>
<dbReference type="SMART" id="SM00028">
    <property type="entry name" value="TPR"/>
    <property type="match status" value="5"/>
</dbReference>
<sequence>MKHYRRYVLSLILSQLLVVVARAQPTATSVSDSLLRYLQTAKQDTSYVRVANEYANRLINFVDDLAKADSVLRSTERLAKRLNDPMGLQRVYFNRGRYWMRSDEGNLAPSIQAFEKARQLVLDAHLPPGELQRNLSGLGQAYFFNNQFEVSLRYYLDAIQLTERYKLNEYVTLAYSGAGEVLRTMGREQEAKKYAQKAYEVAQTDRDRSMRLRAELTIAYYYKGRSDSQQALVHFRKALTYVDQYANRTIKVSLWGDLSNFYRATKQYDSAFHYLEIARLYCLRNEVSLGAKLWINTCLGNYYQDTRNYVRAEASFRKAWQIANQYNWALEKKEASESLANLYAQTNQFQKAYRFQVLLSQLNDSLFSNQSAQKIRDLETRHQIEKRETQIKLLNQQTQNAQFQRNAWIIGAALLLFLGITISAWLLNRARLRRLQEAQALRQQIAHDLHDEVGSTLSSISLLSGMAKGLIAQNRPERIEQAIHKINTDARQILESVDEIIWTINPGNDTLHRIALRLQEYAQPLMESKDIDFDFTVDATLDGFPVPMEVRRNLYLIGKEAINNLVKYSHAMKATLRFEQQNGQLKVLIEDDGQGFDVAQPTTRTGQTSMQQRATDMGGTLAIQSTPGLGTRLQLVVGL</sequence>
<dbReference type="GO" id="GO:0046983">
    <property type="term" value="F:protein dimerization activity"/>
    <property type="evidence" value="ECO:0007669"/>
    <property type="project" value="InterPro"/>
</dbReference>
<feature type="domain" description="Histidine kinase/HSP90-like ATPase" evidence="6">
    <location>
        <begin position="551"/>
        <end position="636"/>
    </location>
</feature>
<name>A0A926XW03_9BACT</name>
<dbReference type="EMBL" id="JACWZY010000006">
    <property type="protein sequence ID" value="MBD2700801.1"/>
    <property type="molecule type" value="Genomic_DNA"/>
</dbReference>
<gene>
    <name evidence="8" type="ORF">IC229_09140</name>
</gene>
<dbReference type="SUPFAM" id="SSF48452">
    <property type="entry name" value="TPR-like"/>
    <property type="match status" value="1"/>
</dbReference>
<reference evidence="8" key="1">
    <citation type="submission" date="2020-09" db="EMBL/GenBank/DDBJ databases">
        <authorList>
            <person name="Kim M.K."/>
        </authorList>
    </citation>
    <scope>NUCLEOTIDE SEQUENCE</scope>
    <source>
        <strain evidence="8">BT702</strain>
    </source>
</reference>
<feature type="domain" description="Signal transduction histidine kinase subgroup 3 dimerisation and phosphoacceptor" evidence="7">
    <location>
        <begin position="442"/>
        <end position="507"/>
    </location>
</feature>
<accession>A0A926XW03</accession>
<dbReference type="InterPro" id="IPR011712">
    <property type="entry name" value="Sig_transdc_His_kin_sub3_dim/P"/>
</dbReference>
<dbReference type="SUPFAM" id="SSF55874">
    <property type="entry name" value="ATPase domain of HSP90 chaperone/DNA topoisomerase II/histidine kinase"/>
    <property type="match status" value="1"/>
</dbReference>
<keyword evidence="9" id="KW-1185">Reference proteome</keyword>
<keyword evidence="5" id="KW-0732">Signal</keyword>
<evidence type="ECO:0000256" key="2">
    <source>
        <dbReference type="ARBA" id="ARBA00022777"/>
    </source>
</evidence>
<dbReference type="InterPro" id="IPR050482">
    <property type="entry name" value="Sensor_HK_TwoCompSys"/>
</dbReference>
<protein>
    <submittedName>
        <fullName evidence="8">Tetratricopeptide repeat protein</fullName>
    </submittedName>
</protein>
<dbReference type="Proteomes" id="UP000598820">
    <property type="component" value="Unassembled WGS sequence"/>
</dbReference>
<dbReference type="Gene3D" id="1.20.5.1930">
    <property type="match status" value="1"/>
</dbReference>
<evidence type="ECO:0000256" key="5">
    <source>
        <dbReference type="SAM" id="SignalP"/>
    </source>
</evidence>
<keyword evidence="3" id="KW-0902">Two-component regulatory system</keyword>
<dbReference type="PANTHER" id="PTHR24421">
    <property type="entry name" value="NITRATE/NITRITE SENSOR PROTEIN NARX-RELATED"/>
    <property type="match status" value="1"/>
</dbReference>
<feature type="chain" id="PRO_5037759378" evidence="5">
    <location>
        <begin position="24"/>
        <end position="639"/>
    </location>
</feature>
<dbReference type="InterPro" id="IPR036890">
    <property type="entry name" value="HATPase_C_sf"/>
</dbReference>
<dbReference type="Gene3D" id="1.25.40.10">
    <property type="entry name" value="Tetratricopeptide repeat domain"/>
    <property type="match status" value="2"/>
</dbReference>
<keyword evidence="1" id="KW-0808">Transferase</keyword>
<organism evidence="8 9">
    <name type="scientific">Spirosoma profusum</name>
    <dbReference type="NCBI Taxonomy" id="2771354"/>
    <lineage>
        <taxon>Bacteria</taxon>
        <taxon>Pseudomonadati</taxon>
        <taxon>Bacteroidota</taxon>
        <taxon>Cytophagia</taxon>
        <taxon>Cytophagales</taxon>
        <taxon>Cytophagaceae</taxon>
        <taxon>Spirosoma</taxon>
    </lineage>
</organism>
<dbReference type="InterPro" id="IPR003594">
    <property type="entry name" value="HATPase_dom"/>
</dbReference>
<keyword evidence="2" id="KW-0418">Kinase</keyword>
<keyword evidence="4" id="KW-0812">Transmembrane</keyword>
<dbReference type="Gene3D" id="3.30.565.10">
    <property type="entry name" value="Histidine kinase-like ATPase, C-terminal domain"/>
    <property type="match status" value="1"/>
</dbReference>
<evidence type="ECO:0000256" key="1">
    <source>
        <dbReference type="ARBA" id="ARBA00022679"/>
    </source>
</evidence>
<proteinExistence type="predicted"/>
<evidence type="ECO:0000313" key="9">
    <source>
        <dbReference type="Proteomes" id="UP000598820"/>
    </source>
</evidence>
<evidence type="ECO:0000313" key="8">
    <source>
        <dbReference type="EMBL" id="MBD2700801.1"/>
    </source>
</evidence>
<feature type="transmembrane region" description="Helical" evidence="4">
    <location>
        <begin position="407"/>
        <end position="427"/>
    </location>
</feature>
<keyword evidence="4" id="KW-0472">Membrane</keyword>
<evidence type="ECO:0000256" key="3">
    <source>
        <dbReference type="ARBA" id="ARBA00023012"/>
    </source>
</evidence>